<evidence type="ECO:0000313" key="6">
    <source>
        <dbReference type="Proteomes" id="UP000193411"/>
    </source>
</evidence>
<dbReference type="PANTHER" id="PTHR10073:SF41">
    <property type="entry name" value="MISMATCH REPAIR PROTEIN, PUTATIVE (AFU_ORTHOLOGUE AFUA_8G05820)-RELATED"/>
    <property type="match status" value="1"/>
</dbReference>
<dbReference type="GO" id="GO:0016887">
    <property type="term" value="F:ATP hydrolysis activity"/>
    <property type="evidence" value="ECO:0007669"/>
    <property type="project" value="InterPro"/>
</dbReference>
<dbReference type="SUPFAM" id="SSF54211">
    <property type="entry name" value="Ribosomal protein S5 domain 2-like"/>
    <property type="match status" value="1"/>
</dbReference>
<keyword evidence="6" id="KW-1185">Reference proteome</keyword>
<name>A0A1Y2HT29_9FUNG</name>
<keyword evidence="2" id="KW-0227">DNA damage</keyword>
<dbReference type="PANTHER" id="PTHR10073">
    <property type="entry name" value="DNA MISMATCH REPAIR PROTEIN MLH, PMS, MUTL"/>
    <property type="match status" value="1"/>
</dbReference>
<feature type="region of interest" description="Disordered" evidence="3">
    <location>
        <begin position="462"/>
        <end position="488"/>
    </location>
</feature>
<comment type="caution">
    <text evidence="5">The sequence shown here is derived from an EMBL/GenBank/DDBJ whole genome shotgun (WGS) entry which is preliminary data.</text>
</comment>
<dbReference type="STRING" id="765915.A0A1Y2HT29"/>
<dbReference type="AlphaFoldDB" id="A0A1Y2HT29"/>
<evidence type="ECO:0000256" key="1">
    <source>
        <dbReference type="ARBA" id="ARBA00006082"/>
    </source>
</evidence>
<dbReference type="NCBIfam" id="TIGR00585">
    <property type="entry name" value="mutl"/>
    <property type="match status" value="1"/>
</dbReference>
<protein>
    <recommendedName>
        <fullName evidence="4">DNA mismatch repair protein S5 domain-containing protein</fullName>
    </recommendedName>
</protein>
<feature type="region of interest" description="Disordered" evidence="3">
    <location>
        <begin position="528"/>
        <end position="589"/>
    </location>
</feature>
<dbReference type="GO" id="GO:0006298">
    <property type="term" value="P:mismatch repair"/>
    <property type="evidence" value="ECO:0007669"/>
    <property type="project" value="InterPro"/>
</dbReference>
<evidence type="ECO:0000259" key="4">
    <source>
        <dbReference type="SMART" id="SM01340"/>
    </source>
</evidence>
<dbReference type="SUPFAM" id="SSF55874">
    <property type="entry name" value="ATPase domain of HSP90 chaperone/DNA topoisomerase II/histidine kinase"/>
    <property type="match status" value="1"/>
</dbReference>
<dbReference type="InterPro" id="IPR020568">
    <property type="entry name" value="Ribosomal_Su5_D2-typ_SF"/>
</dbReference>
<dbReference type="Proteomes" id="UP000193411">
    <property type="component" value="Unassembled WGS sequence"/>
</dbReference>
<dbReference type="Gene3D" id="3.30.230.10">
    <property type="match status" value="1"/>
</dbReference>
<sequence length="749" mass="78730">MSTPSASAAATAPATAVAAKIQPLPPDTVSSITSGQVIVDVASAVKELIENSIDAGATAITVTLIDHGRKSITVADNGSGIAPQDRPCMARRYYTSKLRAFADLESVTSLGFRGEALHSLATLSQSLTITTRTMSDKVGAAHSIDNRGEVVSTKVASATVGTSVCATNLFHTLPVRRTTLLKKKENLKPLLHTYALAYPFVQFTLVDGSDRWVKPASKTLRDAIGSVHGRVVADGCMYLSVHAIDYVPATPSMTECTLSLVLPTVASLSKDTKPFATKPPLYTLNQRPIKPPRAISQLVKSHLERAGCRSAFHLIGITLPPGTFDINVDPAKSQVMSECISDLVQVLDRVLSKTYEPMLAEKTTVEAPASARSASGPLDEQSPSSYMDPPPTTMTTAAGAGAAPPTPPRTSSSQPAAASPYTHLAPPSTPLLSQPAPPASLVPTPLIHAFHQRAIQPVSIHSLLTPGTSGGPVLDPEPNQPDSTHPSVHRIRALGSDNEDQDDDEEHELVVAPNHLLPQPKHGPLPMCSNAMTRRPSPAPGPPIGGLFTPSKSPRATGGGKAASQSTKPTFVSPSQVRQPRPSQGGLPAGQTTLFSYLGKKSGMGVGRAARASQVDRITQDHEEEARFAAQLDNVQRSSMVHDQPSPSLPTQAIASSLHRAPSGRLLSVSINLGAIRDHLLAAAPNAQAAGRHRPVVARKVVGPLVGERLQVVLVDDDVVWIEEVVDSGKHGLPVWSIVNGCAVGGEDG</sequence>
<dbReference type="GO" id="GO:0140664">
    <property type="term" value="F:ATP-dependent DNA damage sensor activity"/>
    <property type="evidence" value="ECO:0007669"/>
    <property type="project" value="InterPro"/>
</dbReference>
<accession>A0A1Y2HT29</accession>
<dbReference type="EMBL" id="MCFL01000011">
    <property type="protein sequence ID" value="ORZ37757.1"/>
    <property type="molecule type" value="Genomic_DNA"/>
</dbReference>
<evidence type="ECO:0000313" key="5">
    <source>
        <dbReference type="EMBL" id="ORZ37757.1"/>
    </source>
</evidence>
<feature type="compositionally biased region" description="Low complexity" evidence="3">
    <location>
        <begin position="382"/>
        <end position="434"/>
    </location>
</feature>
<dbReference type="GO" id="GO:0030983">
    <property type="term" value="F:mismatched DNA binding"/>
    <property type="evidence" value="ECO:0007669"/>
    <property type="project" value="InterPro"/>
</dbReference>
<dbReference type="InterPro" id="IPR013507">
    <property type="entry name" value="DNA_mismatch_S5_2-like"/>
</dbReference>
<comment type="similarity">
    <text evidence="1">Belongs to the DNA mismatch repair MutL/HexB family.</text>
</comment>
<dbReference type="InterPro" id="IPR038973">
    <property type="entry name" value="MutL/Mlh/Pms-like"/>
</dbReference>
<dbReference type="GO" id="GO:0005524">
    <property type="term" value="F:ATP binding"/>
    <property type="evidence" value="ECO:0007669"/>
    <property type="project" value="InterPro"/>
</dbReference>
<proteinExistence type="inferred from homology"/>
<evidence type="ECO:0000256" key="3">
    <source>
        <dbReference type="SAM" id="MobiDB-lite"/>
    </source>
</evidence>
<reference evidence="5 6" key="1">
    <citation type="submission" date="2016-07" db="EMBL/GenBank/DDBJ databases">
        <title>Pervasive Adenine N6-methylation of Active Genes in Fungi.</title>
        <authorList>
            <consortium name="DOE Joint Genome Institute"/>
            <person name="Mondo S.J."/>
            <person name="Dannebaum R.O."/>
            <person name="Kuo R.C."/>
            <person name="Labutti K."/>
            <person name="Haridas S."/>
            <person name="Kuo A."/>
            <person name="Salamov A."/>
            <person name="Ahrendt S.R."/>
            <person name="Lipzen A."/>
            <person name="Sullivan W."/>
            <person name="Andreopoulos W.B."/>
            <person name="Clum A."/>
            <person name="Lindquist E."/>
            <person name="Daum C."/>
            <person name="Ramamoorthy G.K."/>
            <person name="Gryganskyi A."/>
            <person name="Culley D."/>
            <person name="Magnuson J.K."/>
            <person name="James T.Y."/>
            <person name="O'Malley M.A."/>
            <person name="Stajich J.E."/>
            <person name="Spatafora J.W."/>
            <person name="Visel A."/>
            <person name="Grigoriev I.V."/>
        </authorList>
    </citation>
    <scope>NUCLEOTIDE SEQUENCE [LARGE SCALE GENOMIC DNA]</scope>
    <source>
        <strain evidence="5 6">PL171</strain>
    </source>
</reference>
<dbReference type="Pfam" id="PF13589">
    <property type="entry name" value="HATPase_c_3"/>
    <property type="match status" value="1"/>
</dbReference>
<dbReference type="Gene3D" id="3.30.565.10">
    <property type="entry name" value="Histidine kinase-like ATPase, C-terminal domain"/>
    <property type="match status" value="1"/>
</dbReference>
<evidence type="ECO:0000256" key="2">
    <source>
        <dbReference type="ARBA" id="ARBA00022763"/>
    </source>
</evidence>
<dbReference type="SMART" id="SM01340">
    <property type="entry name" value="DNA_mis_repair"/>
    <property type="match status" value="1"/>
</dbReference>
<dbReference type="PROSITE" id="PS00058">
    <property type="entry name" value="DNA_MISMATCH_REPAIR_1"/>
    <property type="match status" value="1"/>
</dbReference>
<dbReference type="CDD" id="cd16926">
    <property type="entry name" value="HATPase_MutL-MLH-PMS-like"/>
    <property type="match status" value="1"/>
</dbReference>
<gene>
    <name evidence="5" type="ORF">BCR44DRAFT_1511501</name>
</gene>
<feature type="domain" description="DNA mismatch repair protein S5" evidence="4">
    <location>
        <begin position="224"/>
        <end position="356"/>
    </location>
</feature>
<feature type="compositionally biased region" description="Polar residues" evidence="3">
    <location>
        <begin position="563"/>
        <end position="582"/>
    </location>
</feature>
<dbReference type="InterPro" id="IPR002099">
    <property type="entry name" value="MutL/Mlh/PMS"/>
</dbReference>
<dbReference type="OrthoDB" id="10263226at2759"/>
<organism evidence="5 6">
    <name type="scientific">Catenaria anguillulae PL171</name>
    <dbReference type="NCBI Taxonomy" id="765915"/>
    <lineage>
        <taxon>Eukaryota</taxon>
        <taxon>Fungi</taxon>
        <taxon>Fungi incertae sedis</taxon>
        <taxon>Blastocladiomycota</taxon>
        <taxon>Blastocladiomycetes</taxon>
        <taxon>Blastocladiales</taxon>
        <taxon>Catenariaceae</taxon>
        <taxon>Catenaria</taxon>
    </lineage>
</organism>
<dbReference type="InterPro" id="IPR014721">
    <property type="entry name" value="Ribsml_uS5_D2-typ_fold_subgr"/>
</dbReference>
<dbReference type="GO" id="GO:0032389">
    <property type="term" value="C:MutLalpha complex"/>
    <property type="evidence" value="ECO:0007669"/>
    <property type="project" value="TreeGrafter"/>
</dbReference>
<dbReference type="InterPro" id="IPR014762">
    <property type="entry name" value="DNA_mismatch_repair_CS"/>
</dbReference>
<feature type="region of interest" description="Disordered" evidence="3">
    <location>
        <begin position="364"/>
        <end position="437"/>
    </location>
</feature>
<dbReference type="FunFam" id="3.30.565.10:FF:000017">
    <property type="entry name" value="PMS1 homolog 1, mismatch repair system component"/>
    <property type="match status" value="1"/>
</dbReference>
<dbReference type="InterPro" id="IPR036890">
    <property type="entry name" value="HATPase_C_sf"/>
</dbReference>